<reference evidence="2" key="1">
    <citation type="journal article" date="2015" name="Front. Microbiol.">
        <title>Combining genomic sequencing methods to explore viral diversity and reveal potential virus-host interactions.</title>
        <authorList>
            <person name="Chow C.E."/>
            <person name="Winget D.M."/>
            <person name="White R.A.III."/>
            <person name="Hallam S.J."/>
            <person name="Suttle C.A."/>
        </authorList>
    </citation>
    <scope>NUCLEOTIDE SEQUENCE</scope>
    <source>
        <strain evidence="2">Oxic1_8</strain>
    </source>
</reference>
<dbReference type="EMBL" id="KR029603">
    <property type="protein sequence ID" value="AKH48363.1"/>
    <property type="molecule type" value="Genomic_DNA"/>
</dbReference>
<evidence type="ECO:0000313" key="2">
    <source>
        <dbReference type="EMBL" id="AKH48363.1"/>
    </source>
</evidence>
<protein>
    <submittedName>
        <fullName evidence="2">Uncharacterized protein</fullName>
    </submittedName>
</protein>
<organism evidence="2">
    <name type="scientific">uncultured marine virus</name>
    <dbReference type="NCBI Taxonomy" id="186617"/>
    <lineage>
        <taxon>Viruses</taxon>
        <taxon>environmental samples</taxon>
    </lineage>
</organism>
<reference evidence="2" key="2">
    <citation type="submission" date="2015-03" db="EMBL/GenBank/DDBJ databases">
        <authorList>
            <person name="Chow C.-E.T."/>
            <person name="Winget D.M."/>
            <person name="White R.A.III."/>
            <person name="Hallam S.J."/>
            <person name="Suttle C.A."/>
        </authorList>
    </citation>
    <scope>NUCLEOTIDE SEQUENCE</scope>
    <source>
        <strain evidence="2">Oxic1_8</strain>
    </source>
</reference>
<proteinExistence type="predicted"/>
<accession>A0A0F7L9U6</accession>
<name>A0A0F7L9U6_9VIRU</name>
<sequence>MLRPRRVYRHLRLSNFARNATSASNGVTGVINSGNGSASGRPSIQSAECASTRSRNSVTHIRSSARCTACGISKAASNLVAITRRSRSSAAMNNGNRHRYGRGMSPRYASAASCNRPSRTHPCGHSAATRTECSATVIAGRSFVQLVAPCQRTVPANW</sequence>
<evidence type="ECO:0000256" key="1">
    <source>
        <dbReference type="SAM" id="MobiDB-lite"/>
    </source>
</evidence>
<feature type="region of interest" description="Disordered" evidence="1">
    <location>
        <begin position="24"/>
        <end position="44"/>
    </location>
</feature>